<reference evidence="2" key="1">
    <citation type="submission" date="2025-08" db="UniProtKB">
        <authorList>
            <consortium name="RefSeq"/>
        </authorList>
    </citation>
    <scope>IDENTIFICATION</scope>
    <source>
        <strain evidence="2">Tuebingen</strain>
        <tissue evidence="2">Fibroblasts and whole tissue</tissue>
    </source>
</reference>
<gene>
    <name evidence="2" type="primary">LOC103908772</name>
</gene>
<dbReference type="RefSeq" id="XP_073778440.1">
    <property type="nucleotide sequence ID" value="XM_073922339.1"/>
</dbReference>
<name>A0AC58H8X1_DANRE</name>
<dbReference type="Proteomes" id="UP000000437">
    <property type="component" value="Chromosome 14"/>
</dbReference>
<proteinExistence type="predicted"/>
<sequence length="441" mass="47334">MAAPLSSLRPLVLLVLLSLLLLAPRSSSALQRIFLRDIIDVYGQNGSLDLADVTGLLETIVQHSVDTNIPVHAQCMNAEEILVHYGFHNTSVLNEEHLSIVCPALLNKAVLPPCPTDPPTHTEDSDLHVWGYAFLAVTIINLASLLGMTLVPITKKPFFPKVLTYFLGLGVGTLFSNGALQLIPEAFGFDPKADGFVLQSVGVFGGFYALYIVEKILKIVLKPEYEQGHNQCQSSECGQQNPGFTDSEINLAISDKISIASEPASERGSCKWLRGRNLSNVKTVAWMISLSDAINNFIDGITIGASFSVSLVNGFSTSIACASEELPHELGDFIILLNAGLSVPQAAFFNLLSSCSCYFGLVVGILLGNTFSPGLIFALSSGMFFYIALADLLPEMNTIATENVHSTKSDILFFAIQNAGLLTGFAVILLVTLYGGNISLG</sequence>
<protein>
    <submittedName>
        <fullName evidence="2">Metal cation symporter ZIP8 isoform X1</fullName>
    </submittedName>
</protein>
<evidence type="ECO:0000313" key="1">
    <source>
        <dbReference type="Proteomes" id="UP000000437"/>
    </source>
</evidence>
<accession>A0AC58H8X1</accession>
<organism evidence="1 2">
    <name type="scientific">Danio rerio</name>
    <name type="common">Zebrafish</name>
    <name type="synonym">Brachydanio rerio</name>
    <dbReference type="NCBI Taxonomy" id="7955"/>
    <lineage>
        <taxon>Eukaryota</taxon>
        <taxon>Metazoa</taxon>
        <taxon>Chordata</taxon>
        <taxon>Craniata</taxon>
        <taxon>Vertebrata</taxon>
        <taxon>Euteleostomi</taxon>
        <taxon>Actinopterygii</taxon>
        <taxon>Neopterygii</taxon>
        <taxon>Teleostei</taxon>
        <taxon>Ostariophysi</taxon>
        <taxon>Cypriniformes</taxon>
        <taxon>Danionidae</taxon>
        <taxon>Danioninae</taxon>
        <taxon>Danio</taxon>
    </lineage>
</organism>
<keyword evidence="1" id="KW-1185">Reference proteome</keyword>
<evidence type="ECO:0000313" key="2">
    <source>
        <dbReference type="RefSeq" id="XP_073778440.1"/>
    </source>
</evidence>